<evidence type="ECO:0000256" key="1">
    <source>
        <dbReference type="SAM" id="Phobius"/>
    </source>
</evidence>
<dbReference type="InterPro" id="IPR000792">
    <property type="entry name" value="Tscrpt_reg_LuxR_C"/>
</dbReference>
<dbReference type="InterPro" id="IPR036388">
    <property type="entry name" value="WH-like_DNA-bd_sf"/>
</dbReference>
<feature type="transmembrane region" description="Helical" evidence="1">
    <location>
        <begin position="128"/>
        <end position="146"/>
    </location>
</feature>
<keyword evidence="4" id="KW-1185">Reference proteome</keyword>
<organism evidence="3 4">
    <name type="scientific">Streptomyces cellulosae</name>
    <dbReference type="NCBI Taxonomy" id="1968"/>
    <lineage>
        <taxon>Bacteria</taxon>
        <taxon>Bacillati</taxon>
        <taxon>Actinomycetota</taxon>
        <taxon>Actinomycetes</taxon>
        <taxon>Kitasatosporales</taxon>
        <taxon>Streptomycetaceae</taxon>
        <taxon>Streptomyces</taxon>
    </lineage>
</organism>
<evidence type="ECO:0000313" key="4">
    <source>
        <dbReference type="Proteomes" id="UP001600650"/>
    </source>
</evidence>
<proteinExistence type="predicted"/>
<name>A0ABW6JRE7_STRCE</name>
<keyword evidence="1" id="KW-0472">Membrane</keyword>
<dbReference type="InterPro" id="IPR016032">
    <property type="entry name" value="Sig_transdc_resp-reg_C-effctor"/>
</dbReference>
<dbReference type="SUPFAM" id="SSF46894">
    <property type="entry name" value="C-terminal effector domain of the bipartite response regulators"/>
    <property type="match status" value="1"/>
</dbReference>
<dbReference type="EMBL" id="JBHVBU010000116">
    <property type="protein sequence ID" value="MFE7966942.1"/>
    <property type="molecule type" value="Genomic_DNA"/>
</dbReference>
<accession>A0ABW6JRE7</accession>
<feature type="domain" description="HTH luxR-type" evidence="2">
    <location>
        <begin position="83"/>
        <end position="140"/>
    </location>
</feature>
<dbReference type="Gene3D" id="1.10.10.10">
    <property type="entry name" value="Winged helix-like DNA-binding domain superfamily/Winged helix DNA-binding domain"/>
    <property type="match status" value="1"/>
</dbReference>
<evidence type="ECO:0000313" key="3">
    <source>
        <dbReference type="EMBL" id="MFE7966942.1"/>
    </source>
</evidence>
<protein>
    <recommendedName>
        <fullName evidence="2">HTH luxR-type domain-containing protein</fullName>
    </recommendedName>
</protein>
<dbReference type="SMART" id="SM00421">
    <property type="entry name" value="HTH_LUXR"/>
    <property type="match status" value="1"/>
</dbReference>
<keyword evidence="1" id="KW-1133">Transmembrane helix</keyword>
<reference evidence="3 4" key="1">
    <citation type="submission" date="2024-09" db="EMBL/GenBank/DDBJ databases">
        <title>The Natural Products Discovery Center: Release of the First 8490 Sequenced Strains for Exploring Actinobacteria Biosynthetic Diversity.</title>
        <authorList>
            <person name="Kalkreuter E."/>
            <person name="Kautsar S.A."/>
            <person name="Yang D."/>
            <person name="Bader C.D."/>
            <person name="Teijaro C.N."/>
            <person name="Fluegel L."/>
            <person name="Davis C.M."/>
            <person name="Simpson J.R."/>
            <person name="Lauterbach L."/>
            <person name="Steele A.D."/>
            <person name="Gui C."/>
            <person name="Meng S."/>
            <person name="Li G."/>
            <person name="Viehrig K."/>
            <person name="Ye F."/>
            <person name="Su P."/>
            <person name="Kiefer A.F."/>
            <person name="Nichols A."/>
            <person name="Cepeda A.J."/>
            <person name="Yan W."/>
            <person name="Fan B."/>
            <person name="Jiang Y."/>
            <person name="Adhikari A."/>
            <person name="Zheng C.-J."/>
            <person name="Schuster L."/>
            <person name="Cowan T.M."/>
            <person name="Smanski M.J."/>
            <person name="Chevrette M.G."/>
            <person name="De Carvalho L.P.S."/>
            <person name="Shen B."/>
        </authorList>
    </citation>
    <scope>NUCLEOTIDE SEQUENCE [LARGE SCALE GENOMIC DNA]</scope>
    <source>
        <strain evidence="3 4">NPDC057399</strain>
    </source>
</reference>
<comment type="caution">
    <text evidence="3">The sequence shown here is derived from an EMBL/GenBank/DDBJ whole genome shotgun (WGS) entry which is preliminary data.</text>
</comment>
<dbReference type="RefSeq" id="WP_381728279.1">
    <property type="nucleotide sequence ID" value="NZ_JBHVBU010000116.1"/>
</dbReference>
<evidence type="ECO:0000259" key="2">
    <source>
        <dbReference type="SMART" id="SM00421"/>
    </source>
</evidence>
<dbReference type="Proteomes" id="UP001600650">
    <property type="component" value="Unassembled WGS sequence"/>
</dbReference>
<sequence length="155" mass="16690">MTTVMARRDLITRARTAGLRLPGHPVQGWQPATPAEQHLLSEGRRLDQWRQALLAEIGRLRAGVPSRPQDSRLDRARVSQLTDCPLTAGQLEALTAAAHGELIEVTARRVQVSVDTIKSARQRAITTLGARTAIHAVAIAVAAGWIPTDQLGGTS</sequence>
<keyword evidence="1" id="KW-0812">Transmembrane</keyword>
<gene>
    <name evidence="3" type="ORF">ACFU0X_28510</name>
</gene>